<keyword evidence="3 9" id="KW-0479">Metal-binding</keyword>
<evidence type="ECO:0000313" key="12">
    <source>
        <dbReference type="EMBL" id="AKT42158.1"/>
    </source>
</evidence>
<dbReference type="Pfam" id="PF02769">
    <property type="entry name" value="AIRS_C"/>
    <property type="match status" value="1"/>
</dbReference>
<feature type="binding site" description="in other chain" evidence="9">
    <location>
        <position position="89"/>
    </location>
    <ligand>
        <name>ATP</name>
        <dbReference type="ChEBI" id="CHEBI:30616"/>
        <note>ligand shared between dimeric partners</note>
    </ligand>
</feature>
<organism evidence="12 13">
    <name type="scientific">Chondromyces crocatus</name>
    <dbReference type="NCBI Taxonomy" id="52"/>
    <lineage>
        <taxon>Bacteria</taxon>
        <taxon>Pseudomonadati</taxon>
        <taxon>Myxococcota</taxon>
        <taxon>Polyangia</taxon>
        <taxon>Polyangiales</taxon>
        <taxon>Polyangiaceae</taxon>
        <taxon>Chondromyces</taxon>
    </lineage>
</organism>
<feature type="binding site" description="in other chain" evidence="9">
    <location>
        <position position="18"/>
    </location>
    <ligand>
        <name>ATP</name>
        <dbReference type="ChEBI" id="CHEBI:30616"/>
        <note>ligand shared between dimeric partners</note>
    </ligand>
</feature>
<feature type="binding site" evidence="9">
    <location>
        <position position="225"/>
    </location>
    <ligand>
        <name>Mg(2+)</name>
        <dbReference type="ChEBI" id="CHEBI:18420"/>
    </ligand>
</feature>
<dbReference type="InterPro" id="IPR036676">
    <property type="entry name" value="PurM-like_C_sf"/>
</dbReference>
<feature type="active site" evidence="9">
    <location>
        <position position="15"/>
    </location>
</feature>
<dbReference type="Pfam" id="PF00586">
    <property type="entry name" value="AIRS"/>
    <property type="match status" value="1"/>
</dbReference>
<evidence type="ECO:0000256" key="1">
    <source>
        <dbReference type="ARBA" id="ARBA00008026"/>
    </source>
</evidence>
<keyword evidence="6 9" id="KW-0067">ATP-binding</keyword>
<dbReference type="InterPro" id="IPR004536">
    <property type="entry name" value="SPS/SelD"/>
</dbReference>
<evidence type="ECO:0000259" key="10">
    <source>
        <dbReference type="Pfam" id="PF00586"/>
    </source>
</evidence>
<evidence type="ECO:0000313" key="13">
    <source>
        <dbReference type="Proteomes" id="UP000067626"/>
    </source>
</evidence>
<keyword evidence="8 9" id="KW-0711">Selenium</keyword>
<feature type="binding site" evidence="9">
    <location>
        <begin position="137"/>
        <end position="139"/>
    </location>
    <ligand>
        <name>ATP</name>
        <dbReference type="ChEBI" id="CHEBI:30616"/>
        <note>ligand shared between dimeric partners</note>
    </ligand>
</feature>
<dbReference type="PANTHER" id="PTHR10256:SF0">
    <property type="entry name" value="INACTIVE SELENIDE, WATER DIKINASE-LIKE PROTEIN-RELATED"/>
    <property type="match status" value="1"/>
</dbReference>
<dbReference type="SUPFAM" id="SSF56042">
    <property type="entry name" value="PurM C-terminal domain-like"/>
    <property type="match status" value="1"/>
</dbReference>
<dbReference type="CDD" id="cd02195">
    <property type="entry name" value="SelD"/>
    <property type="match status" value="1"/>
</dbReference>
<keyword evidence="5 9" id="KW-0418">Kinase</keyword>
<reference evidence="12 13" key="1">
    <citation type="submission" date="2015-07" db="EMBL/GenBank/DDBJ databases">
        <title>Genome analysis of myxobacterium Chondromyces crocatus Cm c5 reveals a high potential for natural compound synthesis and the genetic basis for the loss of fruiting body formation.</title>
        <authorList>
            <person name="Zaburannyi N."/>
            <person name="Bunk B."/>
            <person name="Maier J."/>
            <person name="Overmann J."/>
            <person name="Mueller R."/>
        </authorList>
    </citation>
    <scope>NUCLEOTIDE SEQUENCE [LARGE SCALE GENOMIC DNA]</scope>
    <source>
        <strain evidence="12 13">Cm c5</strain>
    </source>
</reference>
<feature type="site" description="Important for catalytic activity" evidence="9">
    <location>
        <position position="18"/>
    </location>
</feature>
<dbReference type="KEGG" id="ccro:CMC5_063810"/>
<dbReference type="InterPro" id="IPR016188">
    <property type="entry name" value="PurM-like_N"/>
</dbReference>
<dbReference type="GO" id="GO:0005524">
    <property type="term" value="F:ATP binding"/>
    <property type="evidence" value="ECO:0007669"/>
    <property type="project" value="UniProtKB-UniRule"/>
</dbReference>
<feature type="binding site" description="in other chain" evidence="9">
    <location>
        <position position="66"/>
    </location>
    <ligand>
        <name>ATP</name>
        <dbReference type="ChEBI" id="CHEBI:30616"/>
        <note>ligand shared between dimeric partners</note>
    </ligand>
</feature>
<evidence type="ECO:0000256" key="8">
    <source>
        <dbReference type="ARBA" id="ARBA00023266"/>
    </source>
</evidence>
<comment type="catalytic activity">
    <reaction evidence="9">
        <text>hydrogenselenide + ATP + H2O = selenophosphate + AMP + phosphate + 2 H(+)</text>
        <dbReference type="Rhea" id="RHEA:18737"/>
        <dbReference type="ChEBI" id="CHEBI:15377"/>
        <dbReference type="ChEBI" id="CHEBI:15378"/>
        <dbReference type="ChEBI" id="CHEBI:16144"/>
        <dbReference type="ChEBI" id="CHEBI:29317"/>
        <dbReference type="ChEBI" id="CHEBI:30616"/>
        <dbReference type="ChEBI" id="CHEBI:43474"/>
        <dbReference type="ChEBI" id="CHEBI:456215"/>
        <dbReference type="EC" id="2.7.9.3"/>
    </reaction>
</comment>
<feature type="binding site" description="in other chain" evidence="9">
    <location>
        <begin position="45"/>
        <end position="47"/>
    </location>
    <ligand>
        <name>ATP</name>
        <dbReference type="ChEBI" id="CHEBI:30616"/>
        <note>ligand shared between dimeric partners</note>
    </ligand>
</feature>
<dbReference type="GO" id="GO:0016260">
    <property type="term" value="P:selenocysteine biosynthetic process"/>
    <property type="evidence" value="ECO:0007669"/>
    <property type="project" value="InterPro"/>
</dbReference>
<dbReference type="EC" id="2.7.9.3" evidence="9"/>
<dbReference type="RefSeq" id="WP_050433829.1">
    <property type="nucleotide sequence ID" value="NZ_CP012159.1"/>
</dbReference>
<feature type="domain" description="PurM-like C-terminal" evidence="11">
    <location>
        <begin position="167"/>
        <end position="340"/>
    </location>
</feature>
<evidence type="ECO:0000256" key="9">
    <source>
        <dbReference type="HAMAP-Rule" id="MF_00625"/>
    </source>
</evidence>
<keyword evidence="13" id="KW-1185">Reference proteome</keyword>
<comment type="similarity">
    <text evidence="1 9">Belongs to the selenophosphate synthase 1 family. Class I subfamily.</text>
</comment>
<evidence type="ECO:0000256" key="4">
    <source>
        <dbReference type="ARBA" id="ARBA00022741"/>
    </source>
</evidence>
<dbReference type="GO" id="GO:0000287">
    <property type="term" value="F:magnesium ion binding"/>
    <property type="evidence" value="ECO:0007669"/>
    <property type="project" value="UniProtKB-UniRule"/>
</dbReference>
<dbReference type="GO" id="GO:0004756">
    <property type="term" value="F:selenide, water dikinase activity"/>
    <property type="evidence" value="ECO:0007669"/>
    <property type="project" value="UniProtKB-UniRule"/>
</dbReference>
<dbReference type="EMBL" id="CP012159">
    <property type="protein sequence ID" value="AKT42158.1"/>
    <property type="molecule type" value="Genomic_DNA"/>
</dbReference>
<dbReference type="GO" id="GO:0005737">
    <property type="term" value="C:cytoplasm"/>
    <property type="evidence" value="ECO:0007669"/>
    <property type="project" value="TreeGrafter"/>
</dbReference>
<comment type="subunit">
    <text evidence="9">Homodimer.</text>
</comment>
<evidence type="ECO:0000256" key="2">
    <source>
        <dbReference type="ARBA" id="ARBA00022679"/>
    </source>
</evidence>
<gene>
    <name evidence="9" type="primary">selD</name>
    <name evidence="12" type="ORF">CMC5_063810</name>
</gene>
<feature type="domain" description="PurM-like N-terminal" evidence="10">
    <location>
        <begin position="47"/>
        <end position="155"/>
    </location>
</feature>
<evidence type="ECO:0000256" key="3">
    <source>
        <dbReference type="ARBA" id="ARBA00022723"/>
    </source>
</evidence>
<comment type="function">
    <text evidence="9">Synthesizes selenophosphate from selenide and ATP.</text>
</comment>
<dbReference type="HAMAP" id="MF_00625">
    <property type="entry name" value="SelD"/>
    <property type="match status" value="1"/>
</dbReference>
<dbReference type="AlphaFoldDB" id="A0A0K1ENI8"/>
<sequence length="353" mass="36224">MSIPRLTSLVQGGGCARKLPAESLVQVLRGIPSFAHPWTDARPGPFDDAAVVQPEGAARSMVLTIDIVTPIVDDPRVFGAIAATNAMSDVWAMGGRPEVALAFAGVPTDKLPLEVLREMMVGLQEACARARCGIVGGHTLADAEPKCGLAVVGSVDPAQVWSHRSAQAGDALILTKALGTGIVSQAIRAERADEGLVARATAQMLMLNEGACEVGLSVGAHSCTDVTGFGLLGHLRNVVEASGLGATIHAGEVPLLEGVLALAEEGLVPGGSKRNLAYASEVTGFEEGVGGAVRALLADAQTSGGLLLCVPEARAEEAVRQLRGVGCERAAWIGRLTAGDAAGEGGKRIEVRR</sequence>
<dbReference type="InterPro" id="IPR023061">
    <property type="entry name" value="SelD_I"/>
</dbReference>
<feature type="binding site" evidence="9">
    <location>
        <position position="89"/>
    </location>
    <ligand>
        <name>Mg(2+)</name>
        <dbReference type="ChEBI" id="CHEBI:18420"/>
    </ligand>
</feature>
<dbReference type="PIRSF" id="PIRSF036407">
    <property type="entry name" value="Selenphspht_syn"/>
    <property type="match status" value="1"/>
</dbReference>
<dbReference type="Proteomes" id="UP000067626">
    <property type="component" value="Chromosome"/>
</dbReference>
<dbReference type="PANTHER" id="PTHR10256">
    <property type="entry name" value="SELENIDE, WATER DIKINASE"/>
    <property type="match status" value="1"/>
</dbReference>
<comment type="cofactor">
    <cofactor evidence="9">
        <name>Mg(2+)</name>
        <dbReference type="ChEBI" id="CHEBI:18420"/>
    </cofactor>
    <text evidence="9">Binds 1 Mg(2+) ion per monomer.</text>
</comment>
<proteinExistence type="inferred from homology"/>
<keyword evidence="4 9" id="KW-0547">Nucleotide-binding</keyword>
<dbReference type="Gene3D" id="3.90.650.10">
    <property type="entry name" value="PurM-like C-terminal domain"/>
    <property type="match status" value="1"/>
</dbReference>
<dbReference type="NCBIfam" id="TIGR00476">
    <property type="entry name" value="selD"/>
    <property type="match status" value="1"/>
</dbReference>
<accession>A0A0K1ENI8</accession>
<dbReference type="SUPFAM" id="SSF55326">
    <property type="entry name" value="PurM N-terminal domain-like"/>
    <property type="match status" value="1"/>
</dbReference>
<feature type="binding site" evidence="9">
    <location>
        <position position="48"/>
    </location>
    <ligand>
        <name>Mg(2+)</name>
        <dbReference type="ChEBI" id="CHEBI:18420"/>
    </ligand>
</feature>
<dbReference type="STRING" id="52.CMC5_063810"/>
<dbReference type="InterPro" id="IPR036921">
    <property type="entry name" value="PurM-like_N_sf"/>
</dbReference>
<evidence type="ECO:0000259" key="11">
    <source>
        <dbReference type="Pfam" id="PF02769"/>
    </source>
</evidence>
<dbReference type="OrthoDB" id="9767928at2"/>
<keyword evidence="2 9" id="KW-0808">Transferase</keyword>
<dbReference type="InterPro" id="IPR010918">
    <property type="entry name" value="PurM-like_C_dom"/>
</dbReference>
<name>A0A0K1ENI8_CHOCO</name>
<evidence type="ECO:0000256" key="5">
    <source>
        <dbReference type="ARBA" id="ARBA00022777"/>
    </source>
</evidence>
<keyword evidence="7 9" id="KW-0460">Magnesium</keyword>
<evidence type="ECO:0000256" key="7">
    <source>
        <dbReference type="ARBA" id="ARBA00022842"/>
    </source>
</evidence>
<dbReference type="Gene3D" id="3.30.1330.10">
    <property type="entry name" value="PurM-like, N-terminal domain"/>
    <property type="match status" value="1"/>
</dbReference>
<protein>
    <recommendedName>
        <fullName evidence="9">Selenide, water dikinase</fullName>
        <ecNumber evidence="9">2.7.9.3</ecNumber>
    </recommendedName>
    <alternativeName>
        <fullName evidence="9">Selenium donor protein</fullName>
    </alternativeName>
    <alternativeName>
        <fullName evidence="9">Selenophosphate synthase</fullName>
    </alternativeName>
</protein>
<evidence type="ECO:0000256" key="6">
    <source>
        <dbReference type="ARBA" id="ARBA00022840"/>
    </source>
</evidence>